<dbReference type="GO" id="GO:0005524">
    <property type="term" value="F:ATP binding"/>
    <property type="evidence" value="ECO:0007669"/>
    <property type="project" value="UniProtKB-KW"/>
</dbReference>
<evidence type="ECO:0000256" key="10">
    <source>
        <dbReference type="ARBA" id="ARBA00034808"/>
    </source>
</evidence>
<dbReference type="SUPFAM" id="SSF52540">
    <property type="entry name" value="P-loop containing nucleoside triphosphate hydrolases"/>
    <property type="match status" value="1"/>
</dbReference>
<evidence type="ECO:0000256" key="5">
    <source>
        <dbReference type="ARBA" id="ARBA00022806"/>
    </source>
</evidence>
<evidence type="ECO:0000256" key="7">
    <source>
        <dbReference type="ARBA" id="ARBA00023125"/>
    </source>
</evidence>
<dbReference type="GO" id="GO:0043590">
    <property type="term" value="C:bacterial nucleoid"/>
    <property type="evidence" value="ECO:0007669"/>
    <property type="project" value="TreeGrafter"/>
</dbReference>
<dbReference type="PROSITE" id="PS51192">
    <property type="entry name" value="HELICASE_ATP_BIND_1"/>
    <property type="match status" value="1"/>
</dbReference>
<dbReference type="OrthoDB" id="9763310at2"/>
<dbReference type="GO" id="GO:0016787">
    <property type="term" value="F:hydrolase activity"/>
    <property type="evidence" value="ECO:0007669"/>
    <property type="project" value="UniProtKB-KW"/>
</dbReference>
<dbReference type="Proteomes" id="UP000321580">
    <property type="component" value="Unassembled WGS sequence"/>
</dbReference>
<dbReference type="GO" id="GO:0006310">
    <property type="term" value="P:DNA recombination"/>
    <property type="evidence" value="ECO:0007669"/>
    <property type="project" value="InterPro"/>
</dbReference>
<dbReference type="SMART" id="SM00487">
    <property type="entry name" value="DEXDc"/>
    <property type="match status" value="1"/>
</dbReference>
<evidence type="ECO:0000256" key="6">
    <source>
        <dbReference type="ARBA" id="ARBA00022840"/>
    </source>
</evidence>
<dbReference type="FunFam" id="3.40.50.300:FF:001389">
    <property type="entry name" value="ATP-dependent DNA helicase RecQ"/>
    <property type="match status" value="1"/>
</dbReference>
<dbReference type="InterPro" id="IPR014001">
    <property type="entry name" value="Helicase_ATP-bd"/>
</dbReference>
<accession>A0A5C6S6T3</accession>
<dbReference type="Gene3D" id="1.10.10.10">
    <property type="entry name" value="Winged helix-like DNA-binding domain superfamily/Winged helix DNA-binding domain"/>
    <property type="match status" value="1"/>
</dbReference>
<evidence type="ECO:0000313" key="16">
    <source>
        <dbReference type="Proteomes" id="UP000321580"/>
    </source>
</evidence>
<dbReference type="PANTHER" id="PTHR13710">
    <property type="entry name" value="DNA HELICASE RECQ FAMILY MEMBER"/>
    <property type="match status" value="1"/>
</dbReference>
<evidence type="ECO:0000313" key="15">
    <source>
        <dbReference type="EMBL" id="TXB70200.1"/>
    </source>
</evidence>
<keyword evidence="16" id="KW-1185">Reference proteome</keyword>
<dbReference type="Pfam" id="PF00270">
    <property type="entry name" value="DEAD"/>
    <property type="match status" value="1"/>
</dbReference>
<dbReference type="GO" id="GO:0003677">
    <property type="term" value="F:DNA binding"/>
    <property type="evidence" value="ECO:0007669"/>
    <property type="project" value="UniProtKB-KW"/>
</dbReference>
<protein>
    <recommendedName>
        <fullName evidence="11">ATP-dependent DNA helicase RecQ</fullName>
        <ecNumber evidence="10">5.6.2.4</ecNumber>
    </recommendedName>
    <alternativeName>
        <fullName evidence="12">DNA 3'-5' helicase RecQ</fullName>
    </alternativeName>
</protein>
<feature type="domain" description="Helicase C-terminal" evidence="14">
    <location>
        <begin position="219"/>
        <end position="362"/>
    </location>
</feature>
<comment type="catalytic activity">
    <reaction evidence="9">
        <text>Couples ATP hydrolysis with the unwinding of duplex DNA by translocating in the 3'-5' direction.</text>
        <dbReference type="EC" id="5.6.2.4"/>
    </reaction>
</comment>
<dbReference type="Pfam" id="PF16124">
    <property type="entry name" value="RecQ_Zn_bind"/>
    <property type="match status" value="1"/>
</dbReference>
<dbReference type="InterPro" id="IPR001650">
    <property type="entry name" value="Helicase_C-like"/>
</dbReference>
<dbReference type="InterPro" id="IPR027417">
    <property type="entry name" value="P-loop_NTPase"/>
</dbReference>
<dbReference type="PANTHER" id="PTHR13710:SF105">
    <property type="entry name" value="ATP-DEPENDENT DNA HELICASE Q1"/>
    <property type="match status" value="1"/>
</dbReference>
<reference evidence="15 16" key="1">
    <citation type="submission" date="2019-08" db="EMBL/GenBank/DDBJ databases">
        <title>Genome of Phaeodactylibacter luteus.</title>
        <authorList>
            <person name="Bowman J.P."/>
        </authorList>
    </citation>
    <scope>NUCLEOTIDE SEQUENCE [LARGE SCALE GENOMIC DNA]</scope>
    <source>
        <strain evidence="15 16">KCTC 42180</strain>
    </source>
</reference>
<dbReference type="GO" id="GO:0006281">
    <property type="term" value="P:DNA repair"/>
    <property type="evidence" value="ECO:0007669"/>
    <property type="project" value="TreeGrafter"/>
</dbReference>
<dbReference type="GO" id="GO:0043138">
    <property type="term" value="F:3'-5' DNA helicase activity"/>
    <property type="evidence" value="ECO:0007669"/>
    <property type="project" value="UniProtKB-EC"/>
</dbReference>
<evidence type="ECO:0000256" key="11">
    <source>
        <dbReference type="ARBA" id="ARBA00044535"/>
    </source>
</evidence>
<comment type="caution">
    <text evidence="15">The sequence shown here is derived from an EMBL/GenBank/DDBJ whole genome shotgun (WGS) entry which is preliminary data.</text>
</comment>
<dbReference type="GO" id="GO:0009378">
    <property type="term" value="F:four-way junction helicase activity"/>
    <property type="evidence" value="ECO:0007669"/>
    <property type="project" value="TreeGrafter"/>
</dbReference>
<proteinExistence type="inferred from homology"/>
<keyword evidence="7" id="KW-0238">DNA-binding</keyword>
<dbReference type="SMART" id="SM00490">
    <property type="entry name" value="HELICc"/>
    <property type="match status" value="1"/>
</dbReference>
<comment type="similarity">
    <text evidence="1">Belongs to the helicase family. RecQ subfamily.</text>
</comment>
<keyword evidence="5 15" id="KW-0347">Helicase</keyword>
<evidence type="ECO:0000256" key="9">
    <source>
        <dbReference type="ARBA" id="ARBA00034617"/>
    </source>
</evidence>
<dbReference type="AlphaFoldDB" id="A0A5C6S6T3"/>
<keyword evidence="2" id="KW-0479">Metal-binding</keyword>
<feature type="domain" description="Helicase ATP-binding" evidence="13">
    <location>
        <begin position="26"/>
        <end position="195"/>
    </location>
</feature>
<evidence type="ECO:0000259" key="14">
    <source>
        <dbReference type="PROSITE" id="PS51194"/>
    </source>
</evidence>
<sequence>MSRAPIEILRQYWGYEQFRPMQEDIIQSALEGKDTLALLPTGGGKSICFQVPALAKEGICIVVSPLIALMKDQVENLRKRGIKAEAIYSGMRHKDIDRILDNCVYGDIKFLYLSPERLKTDLAQARISRMQVNLLAVDEAHCISQWGYDFRPPYLEIAQIRELLPKGVPVLALTATATPEVVADIQEKLGFPEEQVFQKSFSRSNLSYSVLYEEGKAQKMVDIFKRVKGSGIVYVRNRRKTKEVAMLLRRHGIAADYYHAGLSSEGRTAKQEAWMKGACRVMACTNAFGMGIDKPDVRAVVHLELPDSLEAYFQEAGRAGRDGQKSYAVLLYQPTDGERLLRQFEQSFPPLSEVRRVYRALGSYLQLAVGSGEGQSFDFDLIAFAQNFQLDIFQVYSALRILEQSGWIALTESVFVPSSLFIKVGKEVLYDYQLRNPKLDKLLKLILRTYQGAFNFTIRIREGQLAAALKLPKGELIKMLRKLHQDGIVVYEEQKDSPQLLFLKERVDADNLLLDHQLHNFRKNRQYERIQQAIRYAELPQCRPQQLLAYFGETSSERCGICDVCTGRNKAALSQEDYKRYQAKIEMVLVREPLNVNQLMESFPPNRHEQVLRALEYLLDEGYIDKTEDKLHWKK</sequence>
<dbReference type="CDD" id="cd17920">
    <property type="entry name" value="DEXHc_RecQ"/>
    <property type="match status" value="1"/>
</dbReference>
<dbReference type="InterPro" id="IPR032284">
    <property type="entry name" value="RecQ_Zn-bd"/>
</dbReference>
<keyword evidence="3" id="KW-0547">Nucleotide-binding</keyword>
<evidence type="ECO:0000256" key="3">
    <source>
        <dbReference type="ARBA" id="ARBA00022741"/>
    </source>
</evidence>
<dbReference type="PROSITE" id="PS51194">
    <property type="entry name" value="HELICASE_CTER"/>
    <property type="match status" value="1"/>
</dbReference>
<keyword evidence="4" id="KW-0378">Hydrolase</keyword>
<evidence type="ECO:0000256" key="2">
    <source>
        <dbReference type="ARBA" id="ARBA00022723"/>
    </source>
</evidence>
<dbReference type="InterPro" id="IPR036388">
    <property type="entry name" value="WH-like_DNA-bd_sf"/>
</dbReference>
<dbReference type="GO" id="GO:0005737">
    <property type="term" value="C:cytoplasm"/>
    <property type="evidence" value="ECO:0007669"/>
    <property type="project" value="TreeGrafter"/>
</dbReference>
<evidence type="ECO:0000256" key="1">
    <source>
        <dbReference type="ARBA" id="ARBA00005446"/>
    </source>
</evidence>
<keyword evidence="8" id="KW-0413">Isomerase</keyword>
<dbReference type="RefSeq" id="WP_147165432.1">
    <property type="nucleotide sequence ID" value="NZ_VOOR01000001.1"/>
</dbReference>
<dbReference type="InterPro" id="IPR004589">
    <property type="entry name" value="DNA_helicase_ATP-dep_RecQ"/>
</dbReference>
<keyword evidence="6" id="KW-0067">ATP-binding</keyword>
<evidence type="ECO:0000256" key="4">
    <source>
        <dbReference type="ARBA" id="ARBA00022801"/>
    </source>
</evidence>
<dbReference type="EMBL" id="VOOR01000001">
    <property type="protein sequence ID" value="TXB70200.1"/>
    <property type="molecule type" value="Genomic_DNA"/>
</dbReference>
<dbReference type="InterPro" id="IPR011545">
    <property type="entry name" value="DEAD/DEAH_box_helicase_dom"/>
</dbReference>
<dbReference type="GO" id="GO:0030894">
    <property type="term" value="C:replisome"/>
    <property type="evidence" value="ECO:0007669"/>
    <property type="project" value="TreeGrafter"/>
</dbReference>
<dbReference type="EC" id="5.6.2.4" evidence="10"/>
<dbReference type="Gene3D" id="3.40.50.300">
    <property type="entry name" value="P-loop containing nucleotide triphosphate hydrolases"/>
    <property type="match status" value="2"/>
</dbReference>
<name>A0A5C6S6T3_9BACT</name>
<gene>
    <name evidence="15" type="ORF">FRY97_00405</name>
</gene>
<evidence type="ECO:0000256" key="8">
    <source>
        <dbReference type="ARBA" id="ARBA00023235"/>
    </source>
</evidence>
<organism evidence="15 16">
    <name type="scientific">Phaeodactylibacter luteus</name>
    <dbReference type="NCBI Taxonomy" id="1564516"/>
    <lineage>
        <taxon>Bacteria</taxon>
        <taxon>Pseudomonadati</taxon>
        <taxon>Bacteroidota</taxon>
        <taxon>Saprospiria</taxon>
        <taxon>Saprospirales</taxon>
        <taxon>Haliscomenobacteraceae</taxon>
        <taxon>Phaeodactylibacter</taxon>
    </lineage>
</organism>
<dbReference type="GO" id="GO:0046872">
    <property type="term" value="F:metal ion binding"/>
    <property type="evidence" value="ECO:0007669"/>
    <property type="project" value="UniProtKB-KW"/>
</dbReference>
<dbReference type="NCBIfam" id="TIGR00614">
    <property type="entry name" value="recQ_fam"/>
    <property type="match status" value="1"/>
</dbReference>
<dbReference type="Pfam" id="PF00271">
    <property type="entry name" value="Helicase_C"/>
    <property type="match status" value="1"/>
</dbReference>
<evidence type="ECO:0000256" key="12">
    <source>
        <dbReference type="ARBA" id="ARBA00044550"/>
    </source>
</evidence>
<evidence type="ECO:0000259" key="13">
    <source>
        <dbReference type="PROSITE" id="PS51192"/>
    </source>
</evidence>